<comment type="subunit">
    <text evidence="4">Part of the Bam complex.</text>
</comment>
<feature type="chain" id="PRO_5046990445" description="Outer membrane protein assembly factor BamB" evidence="5">
    <location>
        <begin position="30"/>
        <end position="378"/>
    </location>
</feature>
<evidence type="ECO:0000256" key="3">
    <source>
        <dbReference type="ARBA" id="ARBA00023237"/>
    </source>
</evidence>
<comment type="similarity">
    <text evidence="4">Belongs to the BamB family.</text>
</comment>
<proteinExistence type="inferred from homology"/>
<dbReference type="PROSITE" id="PS51257">
    <property type="entry name" value="PROKAR_LIPOPROTEIN"/>
    <property type="match status" value="1"/>
</dbReference>
<keyword evidence="4" id="KW-0564">Palmitate</keyword>
<dbReference type="HAMAP" id="MF_00923">
    <property type="entry name" value="OM_assembly_BamB"/>
    <property type="match status" value="1"/>
</dbReference>
<comment type="function">
    <text evidence="4">Part of the outer membrane protein assembly complex, which is involved in assembly and insertion of beta-barrel proteins into the outer membrane.</text>
</comment>
<evidence type="ECO:0000256" key="1">
    <source>
        <dbReference type="ARBA" id="ARBA00022729"/>
    </source>
</evidence>
<evidence type="ECO:0000256" key="2">
    <source>
        <dbReference type="ARBA" id="ARBA00023136"/>
    </source>
</evidence>
<keyword evidence="2 4" id="KW-0472">Membrane</keyword>
<comment type="caution">
    <text evidence="7">The sequence shown here is derived from an EMBL/GenBank/DDBJ whole genome shotgun (WGS) entry which is preliminary data.</text>
</comment>
<dbReference type="InterPro" id="IPR015943">
    <property type="entry name" value="WD40/YVTN_repeat-like_dom_sf"/>
</dbReference>
<evidence type="ECO:0000259" key="6">
    <source>
        <dbReference type="Pfam" id="PF13360"/>
    </source>
</evidence>
<dbReference type="InterPro" id="IPR002372">
    <property type="entry name" value="PQQ_rpt_dom"/>
</dbReference>
<protein>
    <recommendedName>
        <fullName evidence="4">Outer membrane protein assembly factor BamB</fullName>
    </recommendedName>
</protein>
<evidence type="ECO:0000256" key="5">
    <source>
        <dbReference type="SAM" id="SignalP"/>
    </source>
</evidence>
<keyword evidence="8" id="KW-1185">Reference proteome</keyword>
<dbReference type="NCBIfam" id="TIGR03300">
    <property type="entry name" value="assembly_YfgL"/>
    <property type="match status" value="1"/>
</dbReference>
<dbReference type="PANTHER" id="PTHR34512:SF30">
    <property type="entry name" value="OUTER MEMBRANE PROTEIN ASSEMBLY FACTOR BAMB"/>
    <property type="match status" value="1"/>
</dbReference>
<sequence>MAQATSRPYRSLLAALLSAALLAACSSTAERPKPANLPPVASLIGTKLVWSAQVGRVPGQAVPTVAAGRLFVAGADNQVFSIDAGTGRELWRMRLDAPATTGVGSDGDTAAVVTTRNDLVAIDNGRELWRVRLPARAFSTPLVAGKRVFVLTGERTVLAYDGRTGARLWSQQRPGEPLVLQQPGVLTAVGDTLVAGLSGRLTGLNPLNGSFRWEATVATSRGTNEVERLVDIVAPFSRQGSNLCVRAYGAAVGCVDADRGTLVWTRVASGPAGVHGDADLVFGADGDGVMRAWRRSNGEPAWTNDRLKWRDLGAPQALGRVVAFGDSSGLVHLVSREDGSEMTRLSTDGSPIVGAPLLAGPSLIVQTRNGGIYAWQPQ</sequence>
<dbReference type="EMBL" id="JBHTBX010000004">
    <property type="protein sequence ID" value="MFC7434485.1"/>
    <property type="molecule type" value="Genomic_DNA"/>
</dbReference>
<keyword evidence="4" id="KW-0449">Lipoprotein</keyword>
<dbReference type="SMART" id="SM00564">
    <property type="entry name" value="PQQ"/>
    <property type="match status" value="4"/>
</dbReference>
<comment type="subcellular location">
    <subcellularLocation>
        <location evidence="4">Cell outer membrane</location>
        <topology evidence="4">Lipid-anchor</topology>
    </subcellularLocation>
</comment>
<organism evidence="7 8">
    <name type="scientific">Hydrogenophaga bisanensis</name>
    <dbReference type="NCBI Taxonomy" id="439611"/>
    <lineage>
        <taxon>Bacteria</taxon>
        <taxon>Pseudomonadati</taxon>
        <taxon>Pseudomonadota</taxon>
        <taxon>Betaproteobacteria</taxon>
        <taxon>Burkholderiales</taxon>
        <taxon>Comamonadaceae</taxon>
        <taxon>Hydrogenophaga</taxon>
    </lineage>
</organism>
<name>A0ABW2R8T9_9BURK</name>
<feature type="signal peptide" evidence="5">
    <location>
        <begin position="1"/>
        <end position="29"/>
    </location>
</feature>
<dbReference type="InterPro" id="IPR017687">
    <property type="entry name" value="BamB"/>
</dbReference>
<feature type="domain" description="Pyrrolo-quinoline quinone repeat" evidence="6">
    <location>
        <begin position="81"/>
        <end position="304"/>
    </location>
</feature>
<evidence type="ECO:0000313" key="8">
    <source>
        <dbReference type="Proteomes" id="UP001596495"/>
    </source>
</evidence>
<dbReference type="PANTHER" id="PTHR34512">
    <property type="entry name" value="CELL SURFACE PROTEIN"/>
    <property type="match status" value="1"/>
</dbReference>
<dbReference type="InterPro" id="IPR011047">
    <property type="entry name" value="Quinoprotein_ADH-like_sf"/>
</dbReference>
<dbReference type="InterPro" id="IPR018391">
    <property type="entry name" value="PQQ_b-propeller_rpt"/>
</dbReference>
<keyword evidence="3 4" id="KW-0998">Cell outer membrane</keyword>
<dbReference type="Pfam" id="PF13360">
    <property type="entry name" value="PQQ_2"/>
    <property type="match status" value="1"/>
</dbReference>
<dbReference type="SUPFAM" id="SSF50998">
    <property type="entry name" value="Quinoprotein alcohol dehydrogenase-like"/>
    <property type="match status" value="1"/>
</dbReference>
<dbReference type="RefSeq" id="WP_382255883.1">
    <property type="nucleotide sequence ID" value="NZ_JBHTBX010000004.1"/>
</dbReference>
<reference evidence="8" key="1">
    <citation type="journal article" date="2019" name="Int. J. Syst. Evol. Microbiol.">
        <title>The Global Catalogue of Microorganisms (GCM) 10K type strain sequencing project: providing services to taxonomists for standard genome sequencing and annotation.</title>
        <authorList>
            <consortium name="The Broad Institute Genomics Platform"/>
            <consortium name="The Broad Institute Genome Sequencing Center for Infectious Disease"/>
            <person name="Wu L."/>
            <person name="Ma J."/>
        </authorList>
    </citation>
    <scope>NUCLEOTIDE SEQUENCE [LARGE SCALE GENOMIC DNA]</scope>
    <source>
        <strain evidence="8">CCUG 54518</strain>
    </source>
</reference>
<dbReference type="Gene3D" id="2.130.10.10">
    <property type="entry name" value="YVTN repeat-like/Quinoprotein amine dehydrogenase"/>
    <property type="match status" value="1"/>
</dbReference>
<gene>
    <name evidence="4 7" type="primary">bamB</name>
    <name evidence="7" type="ORF">ACFQNJ_08175</name>
</gene>
<keyword evidence="1 4" id="KW-0732">Signal</keyword>
<evidence type="ECO:0000256" key="4">
    <source>
        <dbReference type="HAMAP-Rule" id="MF_00923"/>
    </source>
</evidence>
<accession>A0ABW2R8T9</accession>
<dbReference type="Proteomes" id="UP001596495">
    <property type="component" value="Unassembled WGS sequence"/>
</dbReference>
<evidence type="ECO:0000313" key="7">
    <source>
        <dbReference type="EMBL" id="MFC7434485.1"/>
    </source>
</evidence>